<feature type="region of interest" description="Disordered" evidence="1">
    <location>
        <begin position="207"/>
        <end position="234"/>
    </location>
</feature>
<proteinExistence type="predicted"/>
<organism evidence="2 3">
    <name type="scientific">Lupinus luteus</name>
    <name type="common">European yellow lupine</name>
    <dbReference type="NCBI Taxonomy" id="3873"/>
    <lineage>
        <taxon>Eukaryota</taxon>
        <taxon>Viridiplantae</taxon>
        <taxon>Streptophyta</taxon>
        <taxon>Embryophyta</taxon>
        <taxon>Tracheophyta</taxon>
        <taxon>Spermatophyta</taxon>
        <taxon>Magnoliopsida</taxon>
        <taxon>eudicotyledons</taxon>
        <taxon>Gunneridae</taxon>
        <taxon>Pentapetalae</taxon>
        <taxon>rosids</taxon>
        <taxon>fabids</taxon>
        <taxon>Fabales</taxon>
        <taxon>Fabaceae</taxon>
        <taxon>Papilionoideae</taxon>
        <taxon>50 kb inversion clade</taxon>
        <taxon>genistoids sensu lato</taxon>
        <taxon>core genistoids</taxon>
        <taxon>Genisteae</taxon>
        <taxon>Lupinus</taxon>
    </lineage>
</organism>
<evidence type="ECO:0000256" key="1">
    <source>
        <dbReference type="SAM" id="MobiDB-lite"/>
    </source>
</evidence>
<gene>
    <name evidence="2" type="ORF">LLUT_LOCUS658</name>
</gene>
<feature type="compositionally biased region" description="Polar residues" evidence="1">
    <location>
        <begin position="208"/>
        <end position="229"/>
    </location>
</feature>
<feature type="region of interest" description="Disordered" evidence="1">
    <location>
        <begin position="129"/>
        <end position="154"/>
    </location>
</feature>
<comment type="caution">
    <text evidence="2">The sequence shown here is derived from an EMBL/GenBank/DDBJ whole genome shotgun (WGS) entry which is preliminary data.</text>
</comment>
<accession>A0AAV1VRL2</accession>
<feature type="region of interest" description="Disordered" evidence="1">
    <location>
        <begin position="1"/>
        <end position="57"/>
    </location>
</feature>
<keyword evidence="3" id="KW-1185">Reference proteome</keyword>
<feature type="compositionally biased region" description="Low complexity" evidence="1">
    <location>
        <begin position="133"/>
        <end position="142"/>
    </location>
</feature>
<evidence type="ECO:0000313" key="3">
    <source>
        <dbReference type="Proteomes" id="UP001497480"/>
    </source>
</evidence>
<dbReference type="AlphaFoldDB" id="A0AAV1VRL2"/>
<reference evidence="2 3" key="1">
    <citation type="submission" date="2024-03" db="EMBL/GenBank/DDBJ databases">
        <authorList>
            <person name="Martinez-Hernandez J."/>
        </authorList>
    </citation>
    <scope>NUCLEOTIDE SEQUENCE [LARGE SCALE GENOMIC DNA]</scope>
</reference>
<evidence type="ECO:0000313" key="2">
    <source>
        <dbReference type="EMBL" id="CAL0299598.1"/>
    </source>
</evidence>
<sequence length="370" mass="39118">MQGYPFSLSTTSSIGGFSPEQNTNPNPKPNQPPLPKKKRNLPGTPEESARLTSVTTSTNLNFKNEESSMMNSHQGLAHGLIGGEGSLHQNVAGIPQFVPHDFQLHFNGMGMGEDQQRPSLSLWLNQGNHHHQMNNTNNNNNNPSDMGQNSGLYASSGLPEIMQMAHANNNALIGSNSSMMSNYGVPVSNSTTANLSLSSLPIGKRVESSGNSDLASIYSDGQNKQTNKPASPMSATALLQKAAQMGSIRSNTNPSIFNGSFGVMTSSSSQQENFASTSSAVAMLGNAANYSSLSHSSNSFDQLMMQTNQSEPMKLKILSGTSSAEHNLTRDFLGVSGGGGGPGPQFLPQELAKFASLGSPMGLTQFTGHH</sequence>
<dbReference type="EMBL" id="CAXHTB010000001">
    <property type="protein sequence ID" value="CAL0299598.1"/>
    <property type="molecule type" value="Genomic_DNA"/>
</dbReference>
<dbReference type="Proteomes" id="UP001497480">
    <property type="component" value="Unassembled WGS sequence"/>
</dbReference>
<protein>
    <submittedName>
        <fullName evidence="2">Uncharacterized protein</fullName>
    </submittedName>
</protein>
<feature type="compositionally biased region" description="Polar residues" evidence="1">
    <location>
        <begin position="143"/>
        <end position="153"/>
    </location>
</feature>
<feature type="compositionally biased region" description="Polar residues" evidence="1">
    <location>
        <begin position="7"/>
        <end position="23"/>
    </location>
</feature>
<name>A0AAV1VRL2_LUPLU</name>